<dbReference type="GO" id="GO:0008270">
    <property type="term" value="F:zinc ion binding"/>
    <property type="evidence" value="ECO:0007669"/>
    <property type="project" value="UniProtKB-KW"/>
</dbReference>
<dbReference type="InterPro" id="IPR044862">
    <property type="entry name" value="Pro_4_hyd_alph_FE2OG_OXY"/>
</dbReference>
<dbReference type="OrthoDB" id="76265at2759"/>
<evidence type="ECO:0000256" key="3">
    <source>
        <dbReference type="ARBA" id="ARBA00022723"/>
    </source>
</evidence>
<feature type="compositionally biased region" description="Basic residues" evidence="14">
    <location>
        <begin position="166"/>
        <end position="180"/>
    </location>
</feature>
<dbReference type="InParanoid" id="E2AT40"/>
<evidence type="ECO:0000256" key="1">
    <source>
        <dbReference type="ARBA" id="ARBA00001961"/>
    </source>
</evidence>
<dbReference type="GO" id="GO:0031418">
    <property type="term" value="F:L-ascorbic acid binding"/>
    <property type="evidence" value="ECO:0007669"/>
    <property type="project" value="UniProtKB-KW"/>
</dbReference>
<dbReference type="GO" id="GO:0160082">
    <property type="term" value="F:hypoxia-inducible factor-proline dioxygenase activity"/>
    <property type="evidence" value="ECO:0007669"/>
    <property type="project" value="UniProtKB-EC"/>
</dbReference>
<feature type="region of interest" description="Disordered" evidence="14">
    <location>
        <begin position="1"/>
        <end position="25"/>
    </location>
</feature>
<evidence type="ECO:0000259" key="15">
    <source>
        <dbReference type="PROSITE" id="PS50865"/>
    </source>
</evidence>
<evidence type="ECO:0000313" key="18">
    <source>
        <dbReference type="Proteomes" id="UP000000311"/>
    </source>
</evidence>
<evidence type="ECO:0000256" key="7">
    <source>
        <dbReference type="ARBA" id="ARBA00022964"/>
    </source>
</evidence>
<comment type="cofactor">
    <cofactor evidence="1">
        <name>L-ascorbate</name>
        <dbReference type="ChEBI" id="CHEBI:38290"/>
    </cofactor>
</comment>
<dbReference type="PROSITE" id="PS50865">
    <property type="entry name" value="ZF_MYND_2"/>
    <property type="match status" value="1"/>
</dbReference>
<sequence>MSTSTPTTSDPVSRPRATRGEGDARAIVGDASSRVTVCAVCDRTDKLLRCSRCKAVFYCTKEHQRRDWKRHREFCATHPAREDPTESAHPSSPGSRNPRDTPSRQRPVRSSTPNVPVPNLSKSPAPDAPNVTSESASRNAKPVLDSVTQGENGSSRQQERKENQNLKKKSNGGRTRKARNNKADGWTSPITYEGSSEDTILGARAELLNPALESSRFLEGLSNADLGLPVQHHNGMKNFPEVRLGQEEELLPPFLHRNRNNLEEFIDKICQYVIRDMDKYGVCVVDKFLGMEKGLAVLNEVLYMYSAGLFEDGQLVSNKGSTNDLKTIRGDQIIWLDGKEHQCQNIGMLISRVDAIIMRANKMHNNGKIGNYTINGRTKAMVACYPGHGSHYVKHVDNPNRDGRCITAIYYLNRDWDIKENGGLLRIFPEGWRDQVADIEPLFDRILFFWSDRRNPHEVQPAYKTRYAITLWYFDAEERNQACRRYQRESA</sequence>
<dbReference type="GO" id="GO:0008198">
    <property type="term" value="F:ferrous iron binding"/>
    <property type="evidence" value="ECO:0007669"/>
    <property type="project" value="TreeGrafter"/>
</dbReference>
<feature type="domain" description="MYND-type" evidence="15">
    <location>
        <begin position="38"/>
        <end position="75"/>
    </location>
</feature>
<dbReference type="STRING" id="104421.E2AT40"/>
<keyword evidence="3" id="KW-0479">Metal-binding</keyword>
<dbReference type="Proteomes" id="UP000000311">
    <property type="component" value="Unassembled WGS sequence"/>
</dbReference>
<keyword evidence="10" id="KW-0539">Nucleus</keyword>
<dbReference type="InterPro" id="IPR006620">
    <property type="entry name" value="Pro_4_hyd_alph"/>
</dbReference>
<keyword evidence="18" id="KW-1185">Reference proteome</keyword>
<evidence type="ECO:0000259" key="16">
    <source>
        <dbReference type="PROSITE" id="PS51471"/>
    </source>
</evidence>
<reference evidence="17 18" key="1">
    <citation type="journal article" date="2010" name="Science">
        <title>Genomic comparison of the ants Camponotus floridanus and Harpegnathos saltator.</title>
        <authorList>
            <person name="Bonasio R."/>
            <person name="Zhang G."/>
            <person name="Ye C."/>
            <person name="Mutti N.S."/>
            <person name="Fang X."/>
            <person name="Qin N."/>
            <person name="Donahue G."/>
            <person name="Yang P."/>
            <person name="Li Q."/>
            <person name="Li C."/>
            <person name="Zhang P."/>
            <person name="Huang Z."/>
            <person name="Berger S.L."/>
            <person name="Reinberg D."/>
            <person name="Wang J."/>
            <person name="Liebig J."/>
        </authorList>
    </citation>
    <scope>NUCLEOTIDE SEQUENCE [LARGE SCALE GENOMIC DNA]</scope>
    <source>
        <strain evidence="18">C129</strain>
    </source>
</reference>
<dbReference type="SUPFAM" id="SSF144232">
    <property type="entry name" value="HIT/MYND zinc finger-like"/>
    <property type="match status" value="1"/>
</dbReference>
<evidence type="ECO:0000313" key="17">
    <source>
        <dbReference type="EMBL" id="EFN63394.1"/>
    </source>
</evidence>
<dbReference type="GO" id="GO:0071456">
    <property type="term" value="P:cellular response to hypoxia"/>
    <property type="evidence" value="ECO:0007669"/>
    <property type="project" value="TreeGrafter"/>
</dbReference>
<dbReference type="InterPro" id="IPR051559">
    <property type="entry name" value="HIF_prolyl_hydroxylases"/>
</dbReference>
<evidence type="ECO:0000256" key="5">
    <source>
        <dbReference type="ARBA" id="ARBA00022833"/>
    </source>
</evidence>
<accession>E2AT40</accession>
<keyword evidence="6" id="KW-0847">Vitamin C</keyword>
<dbReference type="AlphaFoldDB" id="E2AT40"/>
<feature type="compositionally biased region" description="Low complexity" evidence="14">
    <location>
        <begin position="1"/>
        <end position="15"/>
    </location>
</feature>
<dbReference type="Gene3D" id="2.60.120.620">
    <property type="entry name" value="q2cbj1_9rhob like domain"/>
    <property type="match status" value="1"/>
</dbReference>
<dbReference type="PANTHER" id="PTHR12907">
    <property type="entry name" value="EGL NINE HOMOLOG-RELATED"/>
    <property type="match status" value="1"/>
</dbReference>
<evidence type="ECO:0000256" key="4">
    <source>
        <dbReference type="ARBA" id="ARBA00022771"/>
    </source>
</evidence>
<dbReference type="FunFam" id="2.60.120.620:FF:000005">
    <property type="entry name" value="Egl nine homolog 1"/>
    <property type="match status" value="1"/>
</dbReference>
<gene>
    <name evidence="17" type="ORF">EAG_05220</name>
</gene>
<feature type="compositionally biased region" description="Polar residues" evidence="14">
    <location>
        <begin position="146"/>
        <end position="156"/>
    </location>
</feature>
<evidence type="ECO:0000256" key="14">
    <source>
        <dbReference type="SAM" id="MobiDB-lite"/>
    </source>
</evidence>
<dbReference type="Pfam" id="PF01753">
    <property type="entry name" value="zf-MYND"/>
    <property type="match status" value="1"/>
</dbReference>
<comment type="catalytic activity">
    <reaction evidence="12">
        <text>L-prolyl-[hypoxia-inducible factor alpha subunit] + 2-oxoglutarate + O2 = trans-4-hydroxy-L-prolyl-[hypoxia-inducible factor alpha subunit] + succinate + CO2</text>
        <dbReference type="Rhea" id="RHEA:48400"/>
        <dbReference type="Rhea" id="RHEA-COMP:12093"/>
        <dbReference type="Rhea" id="RHEA-COMP:12094"/>
        <dbReference type="ChEBI" id="CHEBI:15379"/>
        <dbReference type="ChEBI" id="CHEBI:16526"/>
        <dbReference type="ChEBI" id="CHEBI:16810"/>
        <dbReference type="ChEBI" id="CHEBI:30031"/>
        <dbReference type="ChEBI" id="CHEBI:50342"/>
        <dbReference type="ChEBI" id="CHEBI:61965"/>
        <dbReference type="EC" id="1.14.11.29"/>
    </reaction>
</comment>
<evidence type="ECO:0000256" key="12">
    <source>
        <dbReference type="ARBA" id="ARBA00049134"/>
    </source>
</evidence>
<evidence type="ECO:0000256" key="9">
    <source>
        <dbReference type="ARBA" id="ARBA00023004"/>
    </source>
</evidence>
<evidence type="ECO:0000256" key="2">
    <source>
        <dbReference type="ARBA" id="ARBA00004123"/>
    </source>
</evidence>
<dbReference type="SMART" id="SM00702">
    <property type="entry name" value="P4Hc"/>
    <property type="match status" value="1"/>
</dbReference>
<dbReference type="EMBL" id="GL442489">
    <property type="protein sequence ID" value="EFN63394.1"/>
    <property type="molecule type" value="Genomic_DNA"/>
</dbReference>
<evidence type="ECO:0000256" key="10">
    <source>
        <dbReference type="ARBA" id="ARBA00023242"/>
    </source>
</evidence>
<proteinExistence type="predicted"/>
<dbReference type="InterPro" id="IPR002893">
    <property type="entry name" value="Znf_MYND"/>
</dbReference>
<dbReference type="PANTHER" id="PTHR12907:SF26">
    <property type="entry name" value="HIF PROLYL HYDROXYLASE, ISOFORM C"/>
    <property type="match status" value="1"/>
</dbReference>
<feature type="region of interest" description="Disordered" evidence="14">
    <location>
        <begin position="79"/>
        <end position="190"/>
    </location>
</feature>
<evidence type="ECO:0000256" key="8">
    <source>
        <dbReference type="ARBA" id="ARBA00023002"/>
    </source>
</evidence>
<evidence type="ECO:0000256" key="6">
    <source>
        <dbReference type="ARBA" id="ARBA00022896"/>
    </source>
</evidence>
<keyword evidence="7" id="KW-0223">Dioxygenase</keyword>
<protein>
    <recommendedName>
        <fullName evidence="11">hypoxia-inducible factor-proline dioxygenase</fullName>
        <ecNumber evidence="11">1.14.11.29</ecNumber>
    </recommendedName>
</protein>
<dbReference type="FunCoup" id="E2AT40">
    <property type="interactions" value="1145"/>
</dbReference>
<dbReference type="PROSITE" id="PS01360">
    <property type="entry name" value="ZF_MYND_1"/>
    <property type="match status" value="1"/>
</dbReference>
<dbReference type="EC" id="1.14.11.29" evidence="11"/>
<organism evidence="18">
    <name type="scientific">Camponotus floridanus</name>
    <name type="common">Florida carpenter ant</name>
    <dbReference type="NCBI Taxonomy" id="104421"/>
    <lineage>
        <taxon>Eukaryota</taxon>
        <taxon>Metazoa</taxon>
        <taxon>Ecdysozoa</taxon>
        <taxon>Arthropoda</taxon>
        <taxon>Hexapoda</taxon>
        <taxon>Insecta</taxon>
        <taxon>Pterygota</taxon>
        <taxon>Neoptera</taxon>
        <taxon>Endopterygota</taxon>
        <taxon>Hymenoptera</taxon>
        <taxon>Apocrita</taxon>
        <taxon>Aculeata</taxon>
        <taxon>Formicoidea</taxon>
        <taxon>Formicidae</taxon>
        <taxon>Formicinae</taxon>
        <taxon>Camponotus</taxon>
    </lineage>
</organism>
<comment type="subcellular location">
    <subcellularLocation>
        <location evidence="2">Nucleus</location>
    </subcellularLocation>
</comment>
<evidence type="ECO:0000256" key="11">
    <source>
        <dbReference type="ARBA" id="ARBA00039004"/>
    </source>
</evidence>
<evidence type="ECO:0000256" key="13">
    <source>
        <dbReference type="PROSITE-ProRule" id="PRU00134"/>
    </source>
</evidence>
<dbReference type="Pfam" id="PF13640">
    <property type="entry name" value="2OG-FeII_Oxy_3"/>
    <property type="match status" value="1"/>
</dbReference>
<dbReference type="GO" id="GO:0005634">
    <property type="term" value="C:nucleus"/>
    <property type="evidence" value="ECO:0007669"/>
    <property type="project" value="UniProtKB-SubCell"/>
</dbReference>
<keyword evidence="4 13" id="KW-0863">Zinc-finger</keyword>
<keyword evidence="8" id="KW-0560">Oxidoreductase</keyword>
<keyword evidence="5" id="KW-0862">Zinc</keyword>
<dbReference type="PROSITE" id="PS51471">
    <property type="entry name" value="FE2OG_OXY"/>
    <property type="match status" value="1"/>
</dbReference>
<dbReference type="InterPro" id="IPR005123">
    <property type="entry name" value="Oxoglu/Fe-dep_dioxygenase_dom"/>
</dbReference>
<name>E2AT40_CAMFO</name>
<dbReference type="Gene3D" id="6.10.140.2220">
    <property type="match status" value="1"/>
</dbReference>
<dbReference type="OMA" id="NMYSAGL"/>
<feature type="domain" description="Fe2OG dioxygenase" evidence="16">
    <location>
        <begin position="373"/>
        <end position="475"/>
    </location>
</feature>
<keyword evidence="9" id="KW-0408">Iron</keyword>